<evidence type="ECO:0000313" key="1">
    <source>
        <dbReference type="EMBL" id="MCF2948726.1"/>
    </source>
</evidence>
<gene>
    <name evidence="1" type="ORF">L0668_11455</name>
</gene>
<proteinExistence type="predicted"/>
<dbReference type="RefSeq" id="WP_235312706.1">
    <property type="nucleotide sequence ID" value="NZ_JAKGAS010000005.1"/>
</dbReference>
<dbReference type="EMBL" id="JAKGAS010000005">
    <property type="protein sequence ID" value="MCF2948726.1"/>
    <property type="molecule type" value="Genomic_DNA"/>
</dbReference>
<evidence type="ECO:0000313" key="2">
    <source>
        <dbReference type="Proteomes" id="UP001521137"/>
    </source>
</evidence>
<organism evidence="1 2">
    <name type="scientific">Paraglaciecola algarum</name>
    <dbReference type="NCBI Taxonomy" id="3050085"/>
    <lineage>
        <taxon>Bacteria</taxon>
        <taxon>Pseudomonadati</taxon>
        <taxon>Pseudomonadota</taxon>
        <taxon>Gammaproteobacteria</taxon>
        <taxon>Alteromonadales</taxon>
        <taxon>Alteromonadaceae</taxon>
        <taxon>Paraglaciecola</taxon>
    </lineage>
</organism>
<comment type="caution">
    <text evidence="1">The sequence shown here is derived from an EMBL/GenBank/DDBJ whole genome shotgun (WGS) entry which is preliminary data.</text>
</comment>
<accession>A0ABS9D773</accession>
<sequence length="55" mass="6122">MKQIQGELIALGNLGLTIWGADIKLYIHLTVPRHAGYSEIRGHQDYPASGTTFIR</sequence>
<name>A0ABS9D773_9ALTE</name>
<keyword evidence="2" id="KW-1185">Reference proteome</keyword>
<dbReference type="Proteomes" id="UP001521137">
    <property type="component" value="Unassembled WGS sequence"/>
</dbReference>
<protein>
    <submittedName>
        <fullName evidence="1">Uncharacterized protein</fullName>
    </submittedName>
</protein>
<reference evidence="1 2" key="1">
    <citation type="submission" date="2022-01" db="EMBL/GenBank/DDBJ databases">
        <title>Paraglaciecola sp. G1-23.</title>
        <authorList>
            <person name="Jin M.S."/>
            <person name="Han D.M."/>
            <person name="Kim H.M."/>
            <person name="Jeon C.O."/>
        </authorList>
    </citation>
    <scope>NUCLEOTIDE SEQUENCE [LARGE SCALE GENOMIC DNA]</scope>
    <source>
        <strain evidence="1 2">G1-23</strain>
    </source>
</reference>